<dbReference type="InterPro" id="IPR050641">
    <property type="entry name" value="RIFMO-like"/>
</dbReference>
<dbReference type="GO" id="GO:0016709">
    <property type="term" value="F:oxidoreductase activity, acting on paired donors, with incorporation or reduction of molecular oxygen, NAD(P)H as one donor, and incorporation of one atom of oxygen"/>
    <property type="evidence" value="ECO:0007669"/>
    <property type="project" value="UniProtKB-ARBA"/>
</dbReference>
<accession>A0A660C9P2</accession>
<dbReference type="SUPFAM" id="SSF51905">
    <property type="entry name" value="FAD/NAD(P)-binding domain"/>
    <property type="match status" value="1"/>
</dbReference>
<feature type="domain" description="FAD-binding" evidence="4">
    <location>
        <begin position="5"/>
        <end position="354"/>
    </location>
</feature>
<dbReference type="Gene3D" id="3.40.30.120">
    <property type="match status" value="1"/>
</dbReference>
<sequence length="544" mass="57678">MADIEVDVLIVGGGPVGLSASLECSRHGLTSLLVEKHAGTSIFPKARLVSTRTMELLRSWGLQDEVERAGLPREDSLAVGVGTSLTADDFHRETAPIAADAPQSPTYAYICAQDELEVILKRTAETLPGADVRFATTMTAFSQDGDGVSATIESSGATAEVRSAYVIAADGARSSIRERLAIGVDGPPPIGHMISIMFEADIGDLLHDRRCALYFLRSTIPCAVEAVDNDRRWLVQTGYDPAEGGSADDFTPEFCTEIVREAVGIGELDVTLIATMPWLQQAVTARSYRDGRIFLAGDSAHVSTPQGGFGMNCGIQDAHNLVWKIAAVHKGHAGEGLLDTYGPERRPIGERTVGESLTNALITFRMMEGELTMAEAIALQAGRRSSEGLVLGFHYDSAAVVGDGSPPPQPDDPYRTYVPTARPGHRAPHVTVHRAGARMSTLDLLGTGFTLFTTPGSGWSDIAADVAARTGDHVVPVELDPGLPTGGGLCAPGWTEAYGTSTTGAVLVRPDGHVAWRYAGTDGNVLDGRRALVEALDDVLSRSH</sequence>
<gene>
    <name evidence="5" type="ORF">JD82_02120</name>
</gene>
<dbReference type="PRINTS" id="PR00420">
    <property type="entry name" value="RNGMNOXGNASE"/>
</dbReference>
<evidence type="ECO:0000256" key="3">
    <source>
        <dbReference type="ARBA" id="ARBA00022827"/>
    </source>
</evidence>
<dbReference type="InterPro" id="IPR036188">
    <property type="entry name" value="FAD/NAD-bd_sf"/>
</dbReference>
<dbReference type="GO" id="GO:0071949">
    <property type="term" value="F:FAD binding"/>
    <property type="evidence" value="ECO:0007669"/>
    <property type="project" value="InterPro"/>
</dbReference>
<comment type="caution">
    <text evidence="5">The sequence shown here is derived from an EMBL/GenBank/DDBJ whole genome shotgun (WGS) entry which is preliminary data.</text>
</comment>
<dbReference type="Proteomes" id="UP000317303">
    <property type="component" value="Unassembled WGS sequence"/>
</dbReference>
<dbReference type="EMBL" id="VLJV01000001">
    <property type="protein sequence ID" value="TWH20278.1"/>
    <property type="molecule type" value="Genomic_DNA"/>
</dbReference>
<dbReference type="AlphaFoldDB" id="A0A660C9P2"/>
<dbReference type="PANTHER" id="PTHR43004">
    <property type="entry name" value="TRK SYSTEM POTASSIUM UPTAKE PROTEIN"/>
    <property type="match status" value="1"/>
</dbReference>
<dbReference type="Pfam" id="PF01494">
    <property type="entry name" value="FAD_binding_3"/>
    <property type="match status" value="1"/>
</dbReference>
<dbReference type="Pfam" id="PF21274">
    <property type="entry name" value="Rng_hyd_C"/>
    <property type="match status" value="1"/>
</dbReference>
<evidence type="ECO:0000313" key="5">
    <source>
        <dbReference type="EMBL" id="TWH20278.1"/>
    </source>
</evidence>
<keyword evidence="2" id="KW-0285">Flavoprotein</keyword>
<evidence type="ECO:0000256" key="1">
    <source>
        <dbReference type="ARBA" id="ARBA00001974"/>
    </source>
</evidence>
<protein>
    <submittedName>
        <fullName evidence="5">Putative polyketide hydroxylase</fullName>
    </submittedName>
</protein>
<evidence type="ECO:0000259" key="4">
    <source>
        <dbReference type="Pfam" id="PF01494"/>
    </source>
</evidence>
<dbReference type="RefSeq" id="WP_030531149.1">
    <property type="nucleotide sequence ID" value="NZ_JOIJ01000003.1"/>
</dbReference>
<dbReference type="Gene3D" id="3.50.50.60">
    <property type="entry name" value="FAD/NAD(P)-binding domain"/>
    <property type="match status" value="1"/>
</dbReference>
<comment type="cofactor">
    <cofactor evidence="1">
        <name>FAD</name>
        <dbReference type="ChEBI" id="CHEBI:57692"/>
    </cofactor>
</comment>
<dbReference type="PANTHER" id="PTHR43004:SF19">
    <property type="entry name" value="BINDING MONOOXYGENASE, PUTATIVE (JCVI)-RELATED"/>
    <property type="match status" value="1"/>
</dbReference>
<proteinExistence type="predicted"/>
<dbReference type="Gene3D" id="3.30.9.10">
    <property type="entry name" value="D-Amino Acid Oxidase, subunit A, domain 2"/>
    <property type="match status" value="1"/>
</dbReference>
<dbReference type="OrthoDB" id="4246007at2"/>
<evidence type="ECO:0000256" key="2">
    <source>
        <dbReference type="ARBA" id="ARBA00022630"/>
    </source>
</evidence>
<organism evidence="5 6">
    <name type="scientific">Prauserella rugosa</name>
    <dbReference type="NCBI Taxonomy" id="43354"/>
    <lineage>
        <taxon>Bacteria</taxon>
        <taxon>Bacillati</taxon>
        <taxon>Actinomycetota</taxon>
        <taxon>Actinomycetes</taxon>
        <taxon>Pseudonocardiales</taxon>
        <taxon>Pseudonocardiaceae</taxon>
        <taxon>Prauserella</taxon>
    </lineage>
</organism>
<evidence type="ECO:0000313" key="6">
    <source>
        <dbReference type="Proteomes" id="UP000317303"/>
    </source>
</evidence>
<name>A0A660C9P2_9PSEU</name>
<keyword evidence="6" id="KW-1185">Reference proteome</keyword>
<keyword evidence="3" id="KW-0274">FAD</keyword>
<reference evidence="5 6" key="1">
    <citation type="submission" date="2019-07" db="EMBL/GenBank/DDBJ databases">
        <title>R&amp;d 2014.</title>
        <authorList>
            <person name="Klenk H.-P."/>
        </authorList>
    </citation>
    <scope>NUCLEOTIDE SEQUENCE [LARGE SCALE GENOMIC DNA]</scope>
    <source>
        <strain evidence="5 6">DSM 43194</strain>
    </source>
</reference>
<dbReference type="InterPro" id="IPR002938">
    <property type="entry name" value="FAD-bd"/>
</dbReference>